<dbReference type="InterPro" id="IPR033697">
    <property type="entry name" value="Ribonuclease_T2_eukaryotic"/>
</dbReference>
<evidence type="ECO:0000256" key="9">
    <source>
        <dbReference type="ARBA" id="ARBA00023180"/>
    </source>
</evidence>
<accession>Q9AXC0</accession>
<dbReference type="GO" id="GO:0033897">
    <property type="term" value="F:ribonuclease T2 activity"/>
    <property type="evidence" value="ECO:0007669"/>
    <property type="project" value="InterPro"/>
</dbReference>
<protein>
    <submittedName>
        <fullName evidence="12">S2-RNase</fullName>
    </submittedName>
</protein>
<dbReference type="PANTHER" id="PTHR11240:SF81">
    <property type="entry name" value="RIBONUCLEASE S-2"/>
    <property type="match status" value="1"/>
</dbReference>
<dbReference type="PROSITE" id="PS51257">
    <property type="entry name" value="PROKAR_LIPOPROTEIN"/>
    <property type="match status" value="1"/>
</dbReference>
<proteinExistence type="inferred from homology"/>
<evidence type="ECO:0000256" key="2">
    <source>
        <dbReference type="ARBA" id="ARBA00007469"/>
    </source>
</evidence>
<dbReference type="PROSITE" id="PS00530">
    <property type="entry name" value="RNASE_T2_1"/>
    <property type="match status" value="1"/>
</dbReference>
<keyword evidence="8" id="KW-1015">Disulfide bond</keyword>
<evidence type="ECO:0000256" key="4">
    <source>
        <dbReference type="ARBA" id="ARBA00022722"/>
    </source>
</evidence>
<dbReference type="InterPro" id="IPR001568">
    <property type="entry name" value="RNase_T2-like"/>
</dbReference>
<comment type="subcellular location">
    <subcellularLocation>
        <location evidence="1">Secreted</location>
        <location evidence="1">Extracellular space</location>
    </subcellularLocation>
</comment>
<dbReference type="AlphaFoldDB" id="Q9AXC0"/>
<comment type="similarity">
    <text evidence="2 11">Belongs to the RNase T2 family.</text>
</comment>
<dbReference type="PANTHER" id="PTHR11240">
    <property type="entry name" value="RIBONUCLEASE T2"/>
    <property type="match status" value="1"/>
</dbReference>
<dbReference type="GO" id="GO:0006401">
    <property type="term" value="P:RNA catabolic process"/>
    <property type="evidence" value="ECO:0007669"/>
    <property type="project" value="TreeGrafter"/>
</dbReference>
<dbReference type="PROSITE" id="PS00531">
    <property type="entry name" value="RNASE_T2_2"/>
    <property type="match status" value="1"/>
</dbReference>
<keyword evidence="6" id="KW-0255">Endonuclease</keyword>
<evidence type="ECO:0000256" key="11">
    <source>
        <dbReference type="RuleBase" id="RU004328"/>
    </source>
</evidence>
<keyword evidence="5" id="KW-0732">Signal</keyword>
<name>Q9AXC0_ANTHI</name>
<evidence type="ECO:0000256" key="7">
    <source>
        <dbReference type="ARBA" id="ARBA00022801"/>
    </source>
</evidence>
<dbReference type="SUPFAM" id="SSF55895">
    <property type="entry name" value="Ribonuclease Rh-like"/>
    <property type="match status" value="1"/>
</dbReference>
<dbReference type="GO" id="GO:0016787">
    <property type="term" value="F:hydrolase activity"/>
    <property type="evidence" value="ECO:0007669"/>
    <property type="project" value="UniProtKB-KW"/>
</dbReference>
<reference evidence="12" key="1">
    <citation type="journal article" date="2002" name="Plant Mol. Biol.">
        <title>An F-box gene linked to the self-incompatibility (S) locus of Antirrhinum is expressed specifically in pollen and tapetum.</title>
        <authorList>
            <person name="Lai Z."/>
            <person name="Ma W."/>
            <person name="Han B."/>
            <person name="Liang L."/>
            <person name="Zhang Y."/>
            <person name="Hong G."/>
            <person name="Xue Y."/>
        </authorList>
    </citation>
    <scope>NUCLEOTIDE SEQUENCE</scope>
    <source>
        <tissue evidence="12">Leaf</tissue>
    </source>
</reference>
<evidence type="ECO:0000256" key="1">
    <source>
        <dbReference type="ARBA" id="ARBA00004239"/>
    </source>
</evidence>
<dbReference type="Gene3D" id="3.90.730.10">
    <property type="entry name" value="Ribonuclease T2-like"/>
    <property type="match status" value="1"/>
</dbReference>
<dbReference type="CDD" id="cd01061">
    <property type="entry name" value="RNase_T2_euk"/>
    <property type="match status" value="1"/>
</dbReference>
<dbReference type="InterPro" id="IPR036430">
    <property type="entry name" value="RNase_T2-like_sf"/>
</dbReference>
<dbReference type="GO" id="GO:0005576">
    <property type="term" value="C:extracellular region"/>
    <property type="evidence" value="ECO:0007669"/>
    <property type="project" value="UniProtKB-SubCell"/>
</dbReference>
<dbReference type="InterPro" id="IPR018188">
    <property type="entry name" value="RNase_T2_His_AS_1"/>
</dbReference>
<dbReference type="GO" id="GO:0003723">
    <property type="term" value="F:RNA binding"/>
    <property type="evidence" value="ECO:0007669"/>
    <property type="project" value="InterPro"/>
</dbReference>
<evidence type="ECO:0000313" key="12">
    <source>
        <dbReference type="EMBL" id="CAC33020.1"/>
    </source>
</evidence>
<organism evidence="12">
    <name type="scientific">Antirrhinum hispanicum</name>
    <name type="common">Snapdragon</name>
    <name type="synonym">Antirrhinum glutinosum</name>
    <dbReference type="NCBI Taxonomy" id="49039"/>
    <lineage>
        <taxon>Eukaryota</taxon>
        <taxon>Viridiplantae</taxon>
        <taxon>Streptophyta</taxon>
        <taxon>Embryophyta</taxon>
        <taxon>Tracheophyta</taxon>
        <taxon>Spermatophyta</taxon>
        <taxon>Magnoliopsida</taxon>
        <taxon>eudicotyledons</taxon>
        <taxon>Gunneridae</taxon>
        <taxon>Pentapetalae</taxon>
        <taxon>asterids</taxon>
        <taxon>lamiids</taxon>
        <taxon>Lamiales</taxon>
        <taxon>Plantaginaceae</taxon>
        <taxon>Antirrhineae</taxon>
        <taxon>Antirrhinum</taxon>
    </lineage>
</organism>
<dbReference type="InterPro" id="IPR033130">
    <property type="entry name" value="RNase_T2_His_AS_2"/>
</dbReference>
<evidence type="ECO:0000256" key="3">
    <source>
        <dbReference type="ARBA" id="ARBA00022525"/>
    </source>
</evidence>
<keyword evidence="3" id="KW-0964">Secreted</keyword>
<dbReference type="EMBL" id="AJ300474">
    <property type="protein sequence ID" value="CAC33020.1"/>
    <property type="molecule type" value="Genomic_DNA"/>
</dbReference>
<evidence type="ECO:0000256" key="10">
    <source>
        <dbReference type="ARBA" id="ARBA00023239"/>
    </source>
</evidence>
<keyword evidence="7" id="KW-0378">Hydrolase</keyword>
<evidence type="ECO:0000256" key="6">
    <source>
        <dbReference type="ARBA" id="ARBA00022759"/>
    </source>
</evidence>
<dbReference type="Pfam" id="PF00445">
    <property type="entry name" value="Ribonuclease_T2"/>
    <property type="match status" value="1"/>
</dbReference>
<keyword evidence="4" id="KW-0540">Nuclease</keyword>
<keyword evidence="9" id="KW-0325">Glycoprotein</keyword>
<evidence type="ECO:0000256" key="8">
    <source>
        <dbReference type="ARBA" id="ARBA00023157"/>
    </source>
</evidence>
<keyword evidence="10" id="KW-0456">Lyase</keyword>
<evidence type="ECO:0000256" key="5">
    <source>
        <dbReference type="ARBA" id="ARBA00022729"/>
    </source>
</evidence>
<gene>
    <name evidence="12" type="primary">s2-RNase</name>
</gene>
<sequence length="260" mass="29046">MATVQKSQHSHFFLLVGCIVHLSNFCSTTTAQFDYFKLVLQWPNSYCSLKTTHCPRTRLPSQFTIHGLWPDNKSWPLSNCRDTSADVLKITDKGLIQDLAVHWPDLTRRQRKVPGQKFWVTQWKKHGACALPMYSFNDYFVKALELKKRNNVLDMLSRKSLTPGDQRVDVSDVNGAITKVTGGIAILKCPEGYLTEVIICFDPSGFPVIDCPGPFPCKDDPLEFPSSVKKKVPRSVSIGGSTLGLEKGASFSLTNTNTGY</sequence>